<sequence>MCQITSDNLEEDPSLPTPLIIYYTSPVTTPDSNMDIENGKDTNSYSPAAQLKELTDEYVLINQVVLRKNSNFKERLTQTATKLRKTKIEMTELYKQIES</sequence>
<organism evidence="1 2">
    <name type="scientific">Caerostris darwini</name>
    <dbReference type="NCBI Taxonomy" id="1538125"/>
    <lineage>
        <taxon>Eukaryota</taxon>
        <taxon>Metazoa</taxon>
        <taxon>Ecdysozoa</taxon>
        <taxon>Arthropoda</taxon>
        <taxon>Chelicerata</taxon>
        <taxon>Arachnida</taxon>
        <taxon>Araneae</taxon>
        <taxon>Araneomorphae</taxon>
        <taxon>Entelegynae</taxon>
        <taxon>Araneoidea</taxon>
        <taxon>Araneidae</taxon>
        <taxon>Caerostris</taxon>
    </lineage>
</organism>
<comment type="caution">
    <text evidence="1">The sequence shown here is derived from an EMBL/GenBank/DDBJ whole genome shotgun (WGS) entry which is preliminary data.</text>
</comment>
<reference evidence="1 2" key="1">
    <citation type="submission" date="2021-06" db="EMBL/GenBank/DDBJ databases">
        <title>Caerostris darwini draft genome.</title>
        <authorList>
            <person name="Kono N."/>
            <person name="Arakawa K."/>
        </authorList>
    </citation>
    <scope>NUCLEOTIDE SEQUENCE [LARGE SCALE GENOMIC DNA]</scope>
</reference>
<dbReference type="AlphaFoldDB" id="A0AAV4VPD2"/>
<evidence type="ECO:0000313" key="1">
    <source>
        <dbReference type="EMBL" id="GIY72306.1"/>
    </source>
</evidence>
<gene>
    <name evidence="1" type="ORF">CDAR_522371</name>
</gene>
<evidence type="ECO:0000313" key="2">
    <source>
        <dbReference type="Proteomes" id="UP001054837"/>
    </source>
</evidence>
<name>A0AAV4VPD2_9ARAC</name>
<proteinExistence type="predicted"/>
<accession>A0AAV4VPD2</accession>
<protein>
    <submittedName>
        <fullName evidence="1">Uncharacterized protein</fullName>
    </submittedName>
</protein>
<dbReference type="EMBL" id="BPLQ01013475">
    <property type="protein sequence ID" value="GIY72306.1"/>
    <property type="molecule type" value="Genomic_DNA"/>
</dbReference>
<keyword evidence="2" id="KW-1185">Reference proteome</keyword>
<dbReference type="Proteomes" id="UP001054837">
    <property type="component" value="Unassembled WGS sequence"/>
</dbReference>